<dbReference type="InterPro" id="IPR014710">
    <property type="entry name" value="RmlC-like_jellyroll"/>
</dbReference>
<dbReference type="InterPro" id="IPR008579">
    <property type="entry name" value="UGlyAH_Cupin_dom"/>
</dbReference>
<accession>A0A1H7INA4</accession>
<proteinExistence type="predicted"/>
<organism evidence="2 3">
    <name type="scientific">Bosea lupini</name>
    <dbReference type="NCBI Taxonomy" id="1036779"/>
    <lineage>
        <taxon>Bacteria</taxon>
        <taxon>Pseudomonadati</taxon>
        <taxon>Pseudomonadota</taxon>
        <taxon>Alphaproteobacteria</taxon>
        <taxon>Hyphomicrobiales</taxon>
        <taxon>Boseaceae</taxon>
        <taxon>Bosea</taxon>
    </lineage>
</organism>
<dbReference type="Proteomes" id="UP000199664">
    <property type="component" value="Unassembled WGS sequence"/>
</dbReference>
<evidence type="ECO:0000259" key="1">
    <source>
        <dbReference type="Pfam" id="PF05899"/>
    </source>
</evidence>
<dbReference type="Gene3D" id="2.60.120.10">
    <property type="entry name" value="Jelly Rolls"/>
    <property type="match status" value="2"/>
</dbReference>
<dbReference type="InterPro" id="IPR011051">
    <property type="entry name" value="RmlC_Cupin_sf"/>
</dbReference>
<dbReference type="EMBL" id="FOAN01000001">
    <property type="protein sequence ID" value="SEK63949.1"/>
    <property type="molecule type" value="Genomic_DNA"/>
</dbReference>
<dbReference type="STRING" id="1036779.SAMN04515666_1011053"/>
<protein>
    <submittedName>
        <fullName evidence="2">Predicted enzyme of the cupin superfamily</fullName>
    </submittedName>
</protein>
<name>A0A1H7INA4_9HYPH</name>
<dbReference type="SUPFAM" id="SSF51182">
    <property type="entry name" value="RmlC-like cupins"/>
    <property type="match status" value="2"/>
</dbReference>
<dbReference type="AlphaFoldDB" id="A0A1H7INA4"/>
<dbReference type="PANTHER" id="PTHR40943:SF1">
    <property type="entry name" value="CYTOPLASMIC PROTEIN"/>
    <property type="match status" value="1"/>
</dbReference>
<evidence type="ECO:0000313" key="2">
    <source>
        <dbReference type="EMBL" id="SEK63949.1"/>
    </source>
</evidence>
<gene>
    <name evidence="2" type="ORF">SAMN04515666_1011053</name>
</gene>
<sequence length="235" mass="24472">MPTFPIVFAAHASASGAGPLSKDDPFGAGRETVWSGPQDLAVGRVTFSGILDSAAFRHTEVIVVRSGRLDLTLADGGRHTLQVGESIVIARGTALRIEATPGTSWVSCAGTGAASAAPGVTELPADAPLAPSSPPPANLLEGPVPQCRSFNAFTDETARLRAGIWDSTPYRRVLRPQPVNELMHILVGSVTLTGEDGRPVRIAAGESVFVAQGTPCAWDSEEHIAKVYVVQEVGA</sequence>
<feature type="domain" description="(S)-ureidoglycine aminohydrolase cupin" evidence="1">
    <location>
        <begin position="156"/>
        <end position="228"/>
    </location>
</feature>
<keyword evidence="3" id="KW-1185">Reference proteome</keyword>
<dbReference type="Pfam" id="PF05899">
    <property type="entry name" value="Cupin_3"/>
    <property type="match status" value="1"/>
</dbReference>
<evidence type="ECO:0000313" key="3">
    <source>
        <dbReference type="Proteomes" id="UP000199664"/>
    </source>
</evidence>
<dbReference type="PANTHER" id="PTHR40943">
    <property type="entry name" value="CYTOPLASMIC PROTEIN-RELATED"/>
    <property type="match status" value="1"/>
</dbReference>
<dbReference type="CDD" id="cd02208">
    <property type="entry name" value="cupin_RmlC-like"/>
    <property type="match status" value="1"/>
</dbReference>
<reference evidence="3" key="1">
    <citation type="submission" date="2016-10" db="EMBL/GenBank/DDBJ databases">
        <authorList>
            <person name="Varghese N."/>
            <person name="Submissions S."/>
        </authorList>
    </citation>
    <scope>NUCLEOTIDE SEQUENCE [LARGE SCALE GENOMIC DNA]</scope>
    <source>
        <strain evidence="3">LMG 26383,CCUG 61248,R- 45681</strain>
    </source>
</reference>